<proteinExistence type="inferred from homology"/>
<dbReference type="PROSITE" id="PS01195">
    <property type="entry name" value="PEPT_TRNA_HYDROL_1"/>
    <property type="match status" value="1"/>
</dbReference>
<dbReference type="InterPro" id="IPR001328">
    <property type="entry name" value="Pept_tRNA_hydro"/>
</dbReference>
<keyword evidence="3 7" id="KW-0378">Hydrolase</keyword>
<reference evidence="10" key="1">
    <citation type="submission" date="2017-09" db="EMBL/GenBank/DDBJ databases">
        <title>Depth-based differentiation of microbial function through sediment-hosted aquifers and enrichment of novel symbionts in the deep terrestrial subsurface.</title>
        <authorList>
            <person name="Probst A.J."/>
            <person name="Ladd B."/>
            <person name="Jarett J.K."/>
            <person name="Geller-Mcgrath D.E."/>
            <person name="Sieber C.M.K."/>
            <person name="Emerson J.B."/>
            <person name="Anantharaman K."/>
            <person name="Thomas B.C."/>
            <person name="Malmstrom R."/>
            <person name="Stieglmeier M."/>
            <person name="Klingl A."/>
            <person name="Woyke T."/>
            <person name="Ryan C.M."/>
            <person name="Banfield J.F."/>
        </authorList>
    </citation>
    <scope>NUCLEOTIDE SEQUENCE [LARGE SCALE GENOMIC DNA]</scope>
</reference>
<keyword evidence="2" id="KW-0820">tRNA-binding</keyword>
<evidence type="ECO:0000256" key="1">
    <source>
        <dbReference type="ARBA" id="ARBA00013260"/>
    </source>
</evidence>
<evidence type="ECO:0000313" key="9">
    <source>
        <dbReference type="EMBL" id="PJE63959.1"/>
    </source>
</evidence>
<evidence type="ECO:0000256" key="5">
    <source>
        <dbReference type="ARBA" id="ARBA00038063"/>
    </source>
</evidence>
<evidence type="ECO:0000256" key="2">
    <source>
        <dbReference type="ARBA" id="ARBA00022555"/>
    </source>
</evidence>
<dbReference type="Gene3D" id="3.40.50.1470">
    <property type="entry name" value="Peptidyl-tRNA hydrolase"/>
    <property type="match status" value="1"/>
</dbReference>
<gene>
    <name evidence="9" type="ORF">COU89_00425</name>
</gene>
<dbReference type="GO" id="GO:0004045">
    <property type="term" value="F:peptidyl-tRNA hydrolase activity"/>
    <property type="evidence" value="ECO:0007669"/>
    <property type="project" value="UniProtKB-EC"/>
</dbReference>
<accession>A0A2M8KVM9</accession>
<dbReference type="Pfam" id="PF01195">
    <property type="entry name" value="Pept_tRNA_hydro"/>
    <property type="match status" value="1"/>
</dbReference>
<dbReference type="CDD" id="cd00462">
    <property type="entry name" value="PTH"/>
    <property type="match status" value="1"/>
</dbReference>
<dbReference type="InterPro" id="IPR036416">
    <property type="entry name" value="Pept_tRNA_hydro_sf"/>
</dbReference>
<name>A0A2M8KVM9_9BACT</name>
<dbReference type="PANTHER" id="PTHR17224:SF1">
    <property type="entry name" value="PEPTIDYL-TRNA HYDROLASE"/>
    <property type="match status" value="1"/>
</dbReference>
<dbReference type="EC" id="3.1.1.29" evidence="1 7"/>
<comment type="catalytic activity">
    <reaction evidence="7">
        <text>an N-acyl-L-alpha-aminoacyl-tRNA + H2O = an N-acyl-L-amino acid + a tRNA + H(+)</text>
        <dbReference type="Rhea" id="RHEA:54448"/>
        <dbReference type="Rhea" id="RHEA-COMP:10123"/>
        <dbReference type="Rhea" id="RHEA-COMP:13883"/>
        <dbReference type="ChEBI" id="CHEBI:15377"/>
        <dbReference type="ChEBI" id="CHEBI:15378"/>
        <dbReference type="ChEBI" id="CHEBI:59874"/>
        <dbReference type="ChEBI" id="CHEBI:78442"/>
        <dbReference type="ChEBI" id="CHEBI:138191"/>
        <dbReference type="EC" id="3.1.1.29"/>
    </reaction>
</comment>
<dbReference type="Proteomes" id="UP000231569">
    <property type="component" value="Unassembled WGS sequence"/>
</dbReference>
<organism evidence="9 10">
    <name type="scientific">Candidatus Roizmanbacteria bacterium CG10_big_fil_rev_8_21_14_0_10_45_7</name>
    <dbReference type="NCBI Taxonomy" id="1974854"/>
    <lineage>
        <taxon>Bacteria</taxon>
        <taxon>Candidatus Roizmaniibacteriota</taxon>
    </lineage>
</organism>
<dbReference type="GO" id="GO:0000049">
    <property type="term" value="F:tRNA binding"/>
    <property type="evidence" value="ECO:0007669"/>
    <property type="project" value="UniProtKB-KW"/>
</dbReference>
<dbReference type="NCBIfam" id="TIGR00447">
    <property type="entry name" value="pth"/>
    <property type="match status" value="1"/>
</dbReference>
<protein>
    <recommendedName>
        <fullName evidence="6 7">Peptidyl-tRNA hydrolase</fullName>
        <ecNumber evidence="1 7">3.1.1.29</ecNumber>
    </recommendedName>
</protein>
<sequence>MVCPPHTIYDFIGAMKLIVGLGNPGEQYKDTRHNAGFLFVDELAKGLEPHDSRFRLLKPDTYMNASGEAVAREAQYYKIAPEDIIVVHDDLDLRLGLWKKQKGVGPKLHYGIQSIEERLGTKDFYRIRIGVDNRSAEYRIPGDSYVLQRFTDEELKILHDVFQVIIPTL</sequence>
<dbReference type="EMBL" id="PFEE01000008">
    <property type="protein sequence ID" value="PJE63959.1"/>
    <property type="molecule type" value="Genomic_DNA"/>
</dbReference>
<evidence type="ECO:0000256" key="8">
    <source>
        <dbReference type="RuleBase" id="RU004320"/>
    </source>
</evidence>
<comment type="caution">
    <text evidence="9">The sequence shown here is derived from an EMBL/GenBank/DDBJ whole genome shotgun (WGS) entry which is preliminary data.</text>
</comment>
<evidence type="ECO:0000256" key="4">
    <source>
        <dbReference type="ARBA" id="ARBA00022884"/>
    </source>
</evidence>
<keyword evidence="4" id="KW-0694">RNA-binding</keyword>
<evidence type="ECO:0000313" key="10">
    <source>
        <dbReference type="Proteomes" id="UP000231569"/>
    </source>
</evidence>
<comment type="similarity">
    <text evidence="5 8">Belongs to the PTH family.</text>
</comment>
<dbReference type="InterPro" id="IPR018171">
    <property type="entry name" value="Pept_tRNA_hydro_CS"/>
</dbReference>
<dbReference type="PANTHER" id="PTHR17224">
    <property type="entry name" value="PEPTIDYL-TRNA HYDROLASE"/>
    <property type="match status" value="1"/>
</dbReference>
<evidence type="ECO:0000256" key="3">
    <source>
        <dbReference type="ARBA" id="ARBA00022801"/>
    </source>
</evidence>
<evidence type="ECO:0000256" key="7">
    <source>
        <dbReference type="RuleBase" id="RU000673"/>
    </source>
</evidence>
<dbReference type="SUPFAM" id="SSF53178">
    <property type="entry name" value="Peptidyl-tRNA hydrolase-like"/>
    <property type="match status" value="1"/>
</dbReference>
<evidence type="ECO:0000256" key="6">
    <source>
        <dbReference type="ARBA" id="ARBA00050038"/>
    </source>
</evidence>
<dbReference type="AlphaFoldDB" id="A0A2M8KVM9"/>